<protein>
    <submittedName>
        <fullName evidence="1">Uncharacterized protein</fullName>
    </submittedName>
</protein>
<reference evidence="1 2" key="1">
    <citation type="submission" date="2015-07" db="EMBL/GenBank/DDBJ databases">
        <title>Genome sequencing of Kibdelosporangium phytohabitans.</title>
        <authorList>
            <person name="Qin S."/>
            <person name="Xing K."/>
        </authorList>
    </citation>
    <scope>NUCLEOTIDE SEQUENCE [LARGE SCALE GENOMIC DNA]</scope>
    <source>
        <strain evidence="1 2">KLBMP1111</strain>
    </source>
</reference>
<dbReference type="Proteomes" id="UP000063699">
    <property type="component" value="Chromosome"/>
</dbReference>
<dbReference type="KEGG" id="kphy:AOZ06_47845"/>
<organism evidence="1 2">
    <name type="scientific">Kibdelosporangium phytohabitans</name>
    <dbReference type="NCBI Taxonomy" id="860235"/>
    <lineage>
        <taxon>Bacteria</taxon>
        <taxon>Bacillati</taxon>
        <taxon>Actinomycetota</taxon>
        <taxon>Actinomycetes</taxon>
        <taxon>Pseudonocardiales</taxon>
        <taxon>Pseudonocardiaceae</taxon>
        <taxon>Kibdelosporangium</taxon>
    </lineage>
</organism>
<evidence type="ECO:0000313" key="2">
    <source>
        <dbReference type="Proteomes" id="UP000063699"/>
    </source>
</evidence>
<dbReference type="EMBL" id="CP012752">
    <property type="protein sequence ID" value="ALG13557.1"/>
    <property type="molecule type" value="Genomic_DNA"/>
</dbReference>
<proteinExistence type="predicted"/>
<name>A0A0N9IAX0_9PSEU</name>
<sequence>MTIGRGRIRELSQQLANKFRRDDRARRRLLSVHGLDFSELNVKMQVGERNTTLCVSSDRMPAFVYQLSSIGVPTEERFYAEVLRMVPEVGRAFGANVGADWHAGSWSKESLATVVAVPTQEVSLDEGPAEAAG</sequence>
<keyword evidence="2" id="KW-1185">Reference proteome</keyword>
<dbReference type="AlphaFoldDB" id="A0A0N9IAX0"/>
<evidence type="ECO:0000313" key="1">
    <source>
        <dbReference type="EMBL" id="ALG13557.1"/>
    </source>
</evidence>
<gene>
    <name evidence="1" type="ORF">AOZ06_47845</name>
</gene>
<accession>A0A0N9IAX0</accession>